<reference evidence="1 2" key="1">
    <citation type="journal article" date="2019" name="Sci. Rep.">
        <title>Orb-weaving spider Araneus ventricosus genome elucidates the spidroin gene catalogue.</title>
        <authorList>
            <person name="Kono N."/>
            <person name="Nakamura H."/>
            <person name="Ohtoshi R."/>
            <person name="Moran D.A.P."/>
            <person name="Shinohara A."/>
            <person name="Yoshida Y."/>
            <person name="Fujiwara M."/>
            <person name="Mori M."/>
            <person name="Tomita M."/>
            <person name="Arakawa K."/>
        </authorList>
    </citation>
    <scope>NUCLEOTIDE SEQUENCE [LARGE SCALE GENOMIC DNA]</scope>
</reference>
<dbReference type="EMBL" id="BGPR01016181">
    <property type="protein sequence ID" value="GBN72125.1"/>
    <property type="molecule type" value="Genomic_DNA"/>
</dbReference>
<organism evidence="1 2">
    <name type="scientific">Araneus ventricosus</name>
    <name type="common">Orbweaver spider</name>
    <name type="synonym">Epeira ventricosa</name>
    <dbReference type="NCBI Taxonomy" id="182803"/>
    <lineage>
        <taxon>Eukaryota</taxon>
        <taxon>Metazoa</taxon>
        <taxon>Ecdysozoa</taxon>
        <taxon>Arthropoda</taxon>
        <taxon>Chelicerata</taxon>
        <taxon>Arachnida</taxon>
        <taxon>Araneae</taxon>
        <taxon>Araneomorphae</taxon>
        <taxon>Entelegynae</taxon>
        <taxon>Araneoidea</taxon>
        <taxon>Araneidae</taxon>
        <taxon>Araneus</taxon>
    </lineage>
</organism>
<evidence type="ECO:0000313" key="2">
    <source>
        <dbReference type="Proteomes" id="UP000499080"/>
    </source>
</evidence>
<keyword evidence="2" id="KW-1185">Reference proteome</keyword>
<dbReference type="OrthoDB" id="6489732at2759"/>
<proteinExistence type="predicted"/>
<sequence>MNVLKLECEIRRDDRDSRNKNVLTSGMPNLDCGFSDILDQVVKIRQLPIQAIFEPAHSKIEAQQATTGVESAATELEVVGCSSESPTKAAYKRKVAELGDIIEKKSRVAVIRFDPKLLLAEGIRVHSTAWTKKGVSKQNTDLYLKFMHKANAYILSLKESRGGLPILESRRKLAS</sequence>
<evidence type="ECO:0000313" key="1">
    <source>
        <dbReference type="EMBL" id="GBN72125.1"/>
    </source>
</evidence>
<dbReference type="Proteomes" id="UP000499080">
    <property type="component" value="Unassembled WGS sequence"/>
</dbReference>
<dbReference type="AlphaFoldDB" id="A0A4Y2RBF4"/>
<accession>A0A4Y2RBF4</accession>
<name>A0A4Y2RBF4_ARAVE</name>
<protein>
    <submittedName>
        <fullName evidence="1">Uncharacterized protein</fullName>
    </submittedName>
</protein>
<gene>
    <name evidence="1" type="ORF">AVEN_241511_1</name>
</gene>
<comment type="caution">
    <text evidence="1">The sequence shown here is derived from an EMBL/GenBank/DDBJ whole genome shotgun (WGS) entry which is preliminary data.</text>
</comment>